<comment type="similarity">
    <text evidence="1">Belongs to the glycosyl hydrolase 5 (cellulase A) family.</text>
</comment>
<dbReference type="STRING" id="1076935.U4KWE9"/>
<feature type="region of interest" description="Disordered" evidence="4">
    <location>
        <begin position="1"/>
        <end position="49"/>
    </location>
</feature>
<accession>U4KWE9</accession>
<sequence>MPHPASAALAEAVAEPSRPQRTIAPHPPVLEMPSSSSSERSSATESSEFGISSNVTFDAVKPHPTLNTFADSHGRCLLLRGLNVAGDSKHPNNNPLAGTAEFYDVSKTSYTGRPFKDQAEAASWWNKLRSWGVGVARLVVVWEALEPREMGVYDEEYLEYIHMVVKEAEKAGVRLFVDGHQDCWSRFSGGSGAPIWTFHLAGLDPRKFPSVCAVALDEPDTSCNLSTPSGRLWPTNYSKYAVATMFTLFFAGEVFAPKAVYTGPEEEYYGKNIGYVLRTAYTHAFSRLLCTLKDCTNILGVDPMNEPHPGYIGLPSLHYFNETTDLHLGHMPNAIESMALAAGVPTRVGYYTRSWPHPSKVTRRDVLNEDRISAYLPNGTDVWQAERVFTISSTGDSVELGPKGDAYFFRHPITGAEIDFERDFYVPFIRSFHRDILTAVSGGKMGDWLFVEPVPNVNAPEWHSATSPEDDAVCFSPHWYDIRALYEKKLSYTTSFDVLSLARGSRNFLAHTYFGKAGLTNNYAKNFQRFWHQLEKFRSNTTASTPILIGETGVPWDINHQSAYVTGNIHHHLIMMDAILHGMELAGPMNWTFWNITMNHNTSGRPRLMHNETAASFQSGDGWNSEDFSIVSSDPATTEIPLNAYIDRGVRPHDNGRPLRRAAMFGDLYRGLRAAPAFLRPYPIATAGKILKSEFFLSSTRFQLEYAPNASASSEIARTTECFIPAYHFWGRKVVARFWIKDKNGVRSEEVALKWDFMEGEAAAGLKYRWECGRQALEVTHREGLEGEVGVTLEALGEVEEEGWWEKVRSALV</sequence>
<dbReference type="InterPro" id="IPR017853">
    <property type="entry name" value="GH"/>
</dbReference>
<proteinExistence type="inferred from homology"/>
<feature type="compositionally biased region" description="Low complexity" evidence="4">
    <location>
        <begin position="1"/>
        <end position="17"/>
    </location>
</feature>
<dbReference type="InterPro" id="IPR052066">
    <property type="entry name" value="Glycosphingolipid_Hydrolases"/>
</dbReference>
<dbReference type="GO" id="GO:0004553">
    <property type="term" value="F:hydrolase activity, hydrolyzing O-glycosyl compounds"/>
    <property type="evidence" value="ECO:0007669"/>
    <property type="project" value="UniProtKB-ARBA"/>
</dbReference>
<dbReference type="GO" id="GO:0016042">
    <property type="term" value="P:lipid catabolic process"/>
    <property type="evidence" value="ECO:0007669"/>
    <property type="project" value="UniProtKB-ARBA"/>
</dbReference>
<reference evidence="6 7" key="1">
    <citation type="journal article" date="2013" name="PLoS Genet.">
        <title>The genome and development-dependent transcriptomes of Pyronema confluens: a window into fungal evolution.</title>
        <authorList>
            <person name="Traeger S."/>
            <person name="Altegoer F."/>
            <person name="Freitag M."/>
            <person name="Gabaldon T."/>
            <person name="Kempken F."/>
            <person name="Kumar A."/>
            <person name="Marcet-Houben M."/>
            <person name="Poggeler S."/>
            <person name="Stajich J.E."/>
            <person name="Nowrousian M."/>
        </authorList>
    </citation>
    <scope>NUCLEOTIDE SEQUENCE [LARGE SCALE GENOMIC DNA]</scope>
    <source>
        <strain evidence="7">CBS 100304</strain>
        <tissue evidence="6">Vegetative mycelium</tissue>
    </source>
</reference>
<evidence type="ECO:0000259" key="5">
    <source>
        <dbReference type="Pfam" id="PF18564"/>
    </source>
</evidence>
<dbReference type="PANTHER" id="PTHR31308:SF5">
    <property type="entry name" value="ERGOSTERYL-BETA-GLUCOSIDASE"/>
    <property type="match status" value="1"/>
</dbReference>
<feature type="compositionally biased region" description="Low complexity" evidence="4">
    <location>
        <begin position="34"/>
        <end position="48"/>
    </location>
</feature>
<evidence type="ECO:0000313" key="7">
    <source>
        <dbReference type="Proteomes" id="UP000018144"/>
    </source>
</evidence>
<evidence type="ECO:0000313" key="6">
    <source>
        <dbReference type="EMBL" id="CCX05436.1"/>
    </source>
</evidence>
<keyword evidence="2 6" id="KW-0378">Hydrolase</keyword>
<dbReference type="OMA" id="NEFIPPW"/>
<name>U4KWE9_PYROM</name>
<dbReference type="EMBL" id="HF935253">
    <property type="protein sequence ID" value="CCX05436.1"/>
    <property type="molecule type" value="Genomic_DNA"/>
</dbReference>
<dbReference type="Pfam" id="PF18564">
    <property type="entry name" value="Glyco_hydro_5_C"/>
    <property type="match status" value="1"/>
</dbReference>
<feature type="domain" description="Glycoside hydrolase family 5 C-terminal" evidence="5">
    <location>
        <begin position="680"/>
        <end position="736"/>
    </location>
</feature>
<keyword evidence="7" id="KW-1185">Reference proteome</keyword>
<dbReference type="SUPFAM" id="SSF51445">
    <property type="entry name" value="(Trans)glycosidases"/>
    <property type="match status" value="2"/>
</dbReference>
<dbReference type="InterPro" id="IPR013780">
    <property type="entry name" value="Glyco_hydro_b"/>
</dbReference>
<dbReference type="Proteomes" id="UP000018144">
    <property type="component" value="Unassembled WGS sequence"/>
</dbReference>
<organism evidence="6 7">
    <name type="scientific">Pyronema omphalodes (strain CBS 100304)</name>
    <name type="common">Pyronema confluens</name>
    <dbReference type="NCBI Taxonomy" id="1076935"/>
    <lineage>
        <taxon>Eukaryota</taxon>
        <taxon>Fungi</taxon>
        <taxon>Dikarya</taxon>
        <taxon>Ascomycota</taxon>
        <taxon>Pezizomycotina</taxon>
        <taxon>Pezizomycetes</taxon>
        <taxon>Pezizales</taxon>
        <taxon>Pyronemataceae</taxon>
        <taxon>Pyronema</taxon>
    </lineage>
</organism>
<gene>
    <name evidence="6" type="ORF">PCON_05023</name>
</gene>
<dbReference type="PANTHER" id="PTHR31308">
    <property type="match status" value="1"/>
</dbReference>
<protein>
    <submittedName>
        <fullName evidence="6">Similar to Uncharacterized glycosyl hydrolase YIR007W acc. no. P40566</fullName>
    </submittedName>
</protein>
<dbReference type="GO" id="GO:1901136">
    <property type="term" value="P:carbohydrate derivative catabolic process"/>
    <property type="evidence" value="ECO:0007669"/>
    <property type="project" value="UniProtKB-ARBA"/>
</dbReference>
<dbReference type="eggNOG" id="ENOG502QPU8">
    <property type="taxonomic scope" value="Eukaryota"/>
</dbReference>
<evidence type="ECO:0000256" key="4">
    <source>
        <dbReference type="SAM" id="MobiDB-lite"/>
    </source>
</evidence>
<dbReference type="Gene3D" id="2.60.40.1180">
    <property type="entry name" value="Golgi alpha-mannosidase II"/>
    <property type="match status" value="1"/>
</dbReference>
<keyword evidence="3" id="KW-0326">Glycosidase</keyword>
<evidence type="ECO:0000256" key="2">
    <source>
        <dbReference type="ARBA" id="ARBA00022801"/>
    </source>
</evidence>
<evidence type="ECO:0000256" key="3">
    <source>
        <dbReference type="ARBA" id="ARBA00023295"/>
    </source>
</evidence>
<dbReference type="AlphaFoldDB" id="U4KWE9"/>
<dbReference type="OrthoDB" id="9971853at2759"/>
<evidence type="ECO:0000256" key="1">
    <source>
        <dbReference type="ARBA" id="ARBA00005641"/>
    </source>
</evidence>
<dbReference type="Gene3D" id="3.20.20.80">
    <property type="entry name" value="Glycosidases"/>
    <property type="match status" value="2"/>
</dbReference>
<dbReference type="InterPro" id="IPR041036">
    <property type="entry name" value="GH5_C"/>
</dbReference>